<gene>
    <name evidence="6" type="ORF">ELQ90_04210</name>
</gene>
<dbReference type="RefSeq" id="WP_128493975.1">
    <property type="nucleotide sequence ID" value="NZ_RZNB01000001.1"/>
</dbReference>
<dbReference type="PRINTS" id="PR00455">
    <property type="entry name" value="HTHTETR"/>
</dbReference>
<dbReference type="Gene3D" id="1.10.357.10">
    <property type="entry name" value="Tetracycline Repressor, domain 2"/>
    <property type="match status" value="1"/>
</dbReference>
<evidence type="ECO:0000256" key="2">
    <source>
        <dbReference type="ARBA" id="ARBA00023125"/>
    </source>
</evidence>
<dbReference type="PROSITE" id="PS50977">
    <property type="entry name" value="HTH_TETR_2"/>
    <property type="match status" value="1"/>
</dbReference>
<dbReference type="SUPFAM" id="SSF46689">
    <property type="entry name" value="Homeodomain-like"/>
    <property type="match status" value="1"/>
</dbReference>
<evidence type="ECO:0000256" key="4">
    <source>
        <dbReference type="PROSITE-ProRule" id="PRU00335"/>
    </source>
</evidence>
<evidence type="ECO:0000259" key="5">
    <source>
        <dbReference type="PROSITE" id="PS50977"/>
    </source>
</evidence>
<organism evidence="6 7">
    <name type="scientific">Labedella phragmitis</name>
    <dbReference type="NCBI Taxonomy" id="2498849"/>
    <lineage>
        <taxon>Bacteria</taxon>
        <taxon>Bacillati</taxon>
        <taxon>Actinomycetota</taxon>
        <taxon>Actinomycetes</taxon>
        <taxon>Micrococcales</taxon>
        <taxon>Microbacteriaceae</taxon>
        <taxon>Labedella</taxon>
    </lineage>
</organism>
<evidence type="ECO:0000256" key="3">
    <source>
        <dbReference type="ARBA" id="ARBA00023163"/>
    </source>
</evidence>
<dbReference type="GO" id="GO:0003700">
    <property type="term" value="F:DNA-binding transcription factor activity"/>
    <property type="evidence" value="ECO:0007669"/>
    <property type="project" value="TreeGrafter"/>
</dbReference>
<proteinExistence type="predicted"/>
<protein>
    <submittedName>
        <fullName evidence="6">TetR/AcrR family transcriptional regulator</fullName>
    </submittedName>
</protein>
<dbReference type="PANTHER" id="PTHR30055">
    <property type="entry name" value="HTH-TYPE TRANSCRIPTIONAL REGULATOR RUTR"/>
    <property type="match status" value="1"/>
</dbReference>
<dbReference type="Pfam" id="PF00440">
    <property type="entry name" value="TetR_N"/>
    <property type="match status" value="1"/>
</dbReference>
<accession>A0A444PZ22</accession>
<dbReference type="AlphaFoldDB" id="A0A444PZ22"/>
<evidence type="ECO:0000256" key="1">
    <source>
        <dbReference type="ARBA" id="ARBA00023015"/>
    </source>
</evidence>
<reference evidence="6 7" key="1">
    <citation type="submission" date="2018-12" db="EMBL/GenBank/DDBJ databases">
        <authorList>
            <person name="Li F."/>
        </authorList>
    </citation>
    <scope>NUCLEOTIDE SEQUENCE [LARGE SCALE GENOMIC DNA]</scope>
    <source>
        <strain evidence="6 7">11W25H-1</strain>
    </source>
</reference>
<dbReference type="Proteomes" id="UP000288547">
    <property type="component" value="Unassembled WGS sequence"/>
</dbReference>
<dbReference type="InterPro" id="IPR050109">
    <property type="entry name" value="HTH-type_TetR-like_transc_reg"/>
</dbReference>
<keyword evidence="7" id="KW-1185">Reference proteome</keyword>
<feature type="DNA-binding region" description="H-T-H motif" evidence="4">
    <location>
        <begin position="41"/>
        <end position="60"/>
    </location>
</feature>
<dbReference type="GO" id="GO:0000976">
    <property type="term" value="F:transcription cis-regulatory region binding"/>
    <property type="evidence" value="ECO:0007669"/>
    <property type="project" value="TreeGrafter"/>
</dbReference>
<comment type="caution">
    <text evidence="6">The sequence shown here is derived from an EMBL/GenBank/DDBJ whole genome shotgun (WGS) entry which is preliminary data.</text>
</comment>
<feature type="domain" description="HTH tetR-type" evidence="5">
    <location>
        <begin position="18"/>
        <end position="78"/>
    </location>
</feature>
<dbReference type="OrthoDB" id="7252896at2"/>
<evidence type="ECO:0000313" key="7">
    <source>
        <dbReference type="Proteomes" id="UP000288547"/>
    </source>
</evidence>
<sequence>MSTDVDVSPPAADSERRRRTRERLMDAAFEVFAEVGVHTASVEAICERAGFSRGAFYSNFESKEELFFALSDREVDKTLARATDIAREVFPTSAPNGEDVAEVVRTMIQFVRGEANWHRIVAEYRLLAMRNGDIATRYLDFTRRLNERVGDMLETITLGAGLRFVGDIRLISRTLIALSSAITEEQMLVGEGATGAESTGDSLDFDAIVAYVHLVTEPAED</sequence>
<dbReference type="PANTHER" id="PTHR30055:SF234">
    <property type="entry name" value="HTH-TYPE TRANSCRIPTIONAL REGULATOR BETI"/>
    <property type="match status" value="1"/>
</dbReference>
<keyword evidence="2 4" id="KW-0238">DNA-binding</keyword>
<keyword evidence="1" id="KW-0805">Transcription regulation</keyword>
<dbReference type="InterPro" id="IPR001647">
    <property type="entry name" value="HTH_TetR"/>
</dbReference>
<evidence type="ECO:0000313" key="6">
    <source>
        <dbReference type="EMBL" id="RWZ53132.1"/>
    </source>
</evidence>
<dbReference type="InterPro" id="IPR009057">
    <property type="entry name" value="Homeodomain-like_sf"/>
</dbReference>
<keyword evidence="3" id="KW-0804">Transcription</keyword>
<name>A0A444PZ22_9MICO</name>
<dbReference type="EMBL" id="RZNB01000001">
    <property type="protein sequence ID" value="RWZ53132.1"/>
    <property type="molecule type" value="Genomic_DNA"/>
</dbReference>